<evidence type="ECO:0000259" key="2">
    <source>
        <dbReference type="SMART" id="SM01043"/>
    </source>
</evidence>
<dbReference type="Pfam" id="PF03704">
    <property type="entry name" value="BTAD"/>
    <property type="match status" value="1"/>
</dbReference>
<sequence length="127" mass="13786">MPPEAVAHDVLPGWPDNWLLLPREELQVLKVHALDAAGNNALTAGHFGDACHLARIAISLDPLRESSNRLLIQIYLREGNPVDAVRHYRLFAARLRDEIGADPSPDTTALVAGNPPGQEFSSGENHG</sequence>
<feature type="domain" description="Bacterial transcriptional activator" evidence="2">
    <location>
        <begin position="4"/>
        <end position="115"/>
    </location>
</feature>
<accession>A0ABN2FZS6</accession>
<comment type="caution">
    <text evidence="3">The sequence shown here is derived from an EMBL/GenBank/DDBJ whole genome shotgun (WGS) entry which is preliminary data.</text>
</comment>
<dbReference type="Proteomes" id="UP001501319">
    <property type="component" value="Unassembled WGS sequence"/>
</dbReference>
<evidence type="ECO:0000256" key="1">
    <source>
        <dbReference type="SAM" id="MobiDB-lite"/>
    </source>
</evidence>
<organism evidence="3 4">
    <name type="scientific">Kribbella alba</name>
    <dbReference type="NCBI Taxonomy" id="190197"/>
    <lineage>
        <taxon>Bacteria</taxon>
        <taxon>Bacillati</taxon>
        <taxon>Actinomycetota</taxon>
        <taxon>Actinomycetes</taxon>
        <taxon>Propionibacteriales</taxon>
        <taxon>Kribbellaceae</taxon>
        <taxon>Kribbella</taxon>
    </lineage>
</organism>
<dbReference type="Gene3D" id="1.25.40.10">
    <property type="entry name" value="Tetratricopeptide repeat domain"/>
    <property type="match status" value="1"/>
</dbReference>
<dbReference type="EMBL" id="BAAANE010000017">
    <property type="protein sequence ID" value="GAA1662225.1"/>
    <property type="molecule type" value="Genomic_DNA"/>
</dbReference>
<evidence type="ECO:0000313" key="3">
    <source>
        <dbReference type="EMBL" id="GAA1662225.1"/>
    </source>
</evidence>
<protein>
    <recommendedName>
        <fullName evidence="2">Bacterial transcriptional activator domain-containing protein</fullName>
    </recommendedName>
</protein>
<dbReference type="InterPro" id="IPR005158">
    <property type="entry name" value="BTAD"/>
</dbReference>
<dbReference type="PANTHER" id="PTHR35807">
    <property type="entry name" value="TRANSCRIPTIONAL REGULATOR REDD-RELATED"/>
    <property type="match status" value="1"/>
</dbReference>
<keyword evidence="4" id="KW-1185">Reference proteome</keyword>
<reference evidence="3 4" key="1">
    <citation type="journal article" date="2019" name="Int. J. Syst. Evol. Microbiol.">
        <title>The Global Catalogue of Microorganisms (GCM) 10K type strain sequencing project: providing services to taxonomists for standard genome sequencing and annotation.</title>
        <authorList>
            <consortium name="The Broad Institute Genomics Platform"/>
            <consortium name="The Broad Institute Genome Sequencing Center for Infectious Disease"/>
            <person name="Wu L."/>
            <person name="Ma J."/>
        </authorList>
    </citation>
    <scope>NUCLEOTIDE SEQUENCE [LARGE SCALE GENOMIC DNA]</scope>
    <source>
        <strain evidence="3 4">JCM 14306</strain>
    </source>
</reference>
<name>A0ABN2FZS6_9ACTN</name>
<dbReference type="InterPro" id="IPR051677">
    <property type="entry name" value="AfsR-DnrI-RedD_regulator"/>
</dbReference>
<proteinExistence type="predicted"/>
<evidence type="ECO:0000313" key="4">
    <source>
        <dbReference type="Proteomes" id="UP001501319"/>
    </source>
</evidence>
<dbReference type="SMART" id="SM01043">
    <property type="entry name" value="BTAD"/>
    <property type="match status" value="1"/>
</dbReference>
<dbReference type="SUPFAM" id="SSF48452">
    <property type="entry name" value="TPR-like"/>
    <property type="match status" value="1"/>
</dbReference>
<dbReference type="InterPro" id="IPR011990">
    <property type="entry name" value="TPR-like_helical_dom_sf"/>
</dbReference>
<gene>
    <name evidence="3" type="ORF">GCM10009744_65030</name>
</gene>
<feature type="region of interest" description="Disordered" evidence="1">
    <location>
        <begin position="99"/>
        <end position="127"/>
    </location>
</feature>